<dbReference type="Gene3D" id="1.10.10.10">
    <property type="entry name" value="Winged helix-like DNA-binding domain superfamily/Winged helix DNA-binding domain"/>
    <property type="match status" value="1"/>
</dbReference>
<evidence type="ECO:0000313" key="1">
    <source>
        <dbReference type="EMBL" id="NZA03207.1"/>
    </source>
</evidence>
<gene>
    <name evidence="1" type="ORF">H0I39_18470</name>
</gene>
<proteinExistence type="predicted"/>
<dbReference type="AlphaFoldDB" id="A0A853IZ39"/>
<dbReference type="RefSeq" id="WP_180551453.1">
    <property type="nucleotide sequence ID" value="NZ_JACCKX010000001.1"/>
</dbReference>
<dbReference type="EMBL" id="JACCKX010000001">
    <property type="protein sequence ID" value="NZA03207.1"/>
    <property type="molecule type" value="Genomic_DNA"/>
</dbReference>
<name>A0A853IZ39_9BURK</name>
<comment type="caution">
    <text evidence="1">The sequence shown here is derived from an EMBL/GenBank/DDBJ whole genome shotgun (WGS) entry which is preliminary data.</text>
</comment>
<evidence type="ECO:0000313" key="2">
    <source>
        <dbReference type="Proteomes" id="UP000589716"/>
    </source>
</evidence>
<sequence length="82" mass="9408">MRREYVADLERLIDANQALSPSSRPKQGAELLGVSLPTFWRWAAEKQDFPKGRRLSARCTVFDTAELIAWRESKMKGGRNEL</sequence>
<accession>A0A853IZ39</accession>
<dbReference type="InterPro" id="IPR036388">
    <property type="entry name" value="WH-like_DNA-bd_sf"/>
</dbReference>
<protein>
    <submittedName>
        <fullName evidence="1">AlpA family phage regulatory protein</fullName>
    </submittedName>
</protein>
<reference evidence="1 2" key="1">
    <citation type="submission" date="2020-07" db="EMBL/GenBank/DDBJ databases">
        <authorList>
            <person name="Maaloum M."/>
        </authorList>
    </citation>
    <scope>NUCLEOTIDE SEQUENCE [LARGE SCALE GENOMIC DNA]</scope>
    <source>
        <strain evidence="1 2">GCS-AN-3</strain>
    </source>
</reference>
<dbReference type="InterPro" id="IPR009061">
    <property type="entry name" value="DNA-bd_dom_put_sf"/>
</dbReference>
<keyword evidence="2" id="KW-1185">Reference proteome</keyword>
<dbReference type="SUPFAM" id="SSF46955">
    <property type="entry name" value="Putative DNA-binding domain"/>
    <property type="match status" value="1"/>
</dbReference>
<organism evidence="1 2">
    <name type="scientific">Ottowia beijingensis</name>
    <dbReference type="NCBI Taxonomy" id="1207057"/>
    <lineage>
        <taxon>Bacteria</taxon>
        <taxon>Pseudomonadati</taxon>
        <taxon>Pseudomonadota</taxon>
        <taxon>Betaproteobacteria</taxon>
        <taxon>Burkholderiales</taxon>
        <taxon>Comamonadaceae</taxon>
        <taxon>Ottowia</taxon>
    </lineage>
</organism>
<dbReference type="Proteomes" id="UP000589716">
    <property type="component" value="Unassembled WGS sequence"/>
</dbReference>